<dbReference type="AlphaFoldDB" id="A0AAE3MA72"/>
<name>A0AAE3MA72_9BACT</name>
<keyword evidence="2" id="KW-1185">Reference proteome</keyword>
<sequence>LYLKINNGRRCNYLTNFVSFSLSSRFAGLVQQRIILHTACNFDKFVRCAILGLLISVCVV</sequence>
<accession>A0AAE3MA72</accession>
<evidence type="ECO:0000313" key="2">
    <source>
        <dbReference type="Proteomes" id="UP001209229"/>
    </source>
</evidence>
<dbReference type="RefSeq" id="WP_301193371.1">
    <property type="nucleotide sequence ID" value="NZ_JAPDPJ010000280.1"/>
</dbReference>
<dbReference type="Proteomes" id="UP001209229">
    <property type="component" value="Unassembled WGS sequence"/>
</dbReference>
<feature type="non-terminal residue" evidence="1">
    <location>
        <position position="1"/>
    </location>
</feature>
<evidence type="ECO:0000313" key="1">
    <source>
        <dbReference type="EMBL" id="MCW3789832.1"/>
    </source>
</evidence>
<dbReference type="EMBL" id="JAPDPJ010000280">
    <property type="protein sequence ID" value="MCW3789832.1"/>
    <property type="molecule type" value="Genomic_DNA"/>
</dbReference>
<reference evidence="1" key="1">
    <citation type="submission" date="2022-10" db="EMBL/GenBank/DDBJ databases">
        <authorList>
            <person name="Yu W.X."/>
        </authorList>
    </citation>
    <scope>NUCLEOTIDE SEQUENCE</scope>
    <source>
        <strain evidence="1">AAT</strain>
    </source>
</reference>
<organism evidence="1 2">
    <name type="scientific">Plebeiibacterium sediminum</name>
    <dbReference type="NCBI Taxonomy" id="2992112"/>
    <lineage>
        <taxon>Bacteria</taxon>
        <taxon>Pseudomonadati</taxon>
        <taxon>Bacteroidota</taxon>
        <taxon>Bacteroidia</taxon>
        <taxon>Marinilabiliales</taxon>
        <taxon>Marinilabiliaceae</taxon>
        <taxon>Plebeiibacterium</taxon>
    </lineage>
</organism>
<comment type="caution">
    <text evidence="1">The sequence shown here is derived from an EMBL/GenBank/DDBJ whole genome shotgun (WGS) entry which is preliminary data.</text>
</comment>
<protein>
    <submittedName>
        <fullName evidence="1">Uncharacterized protein</fullName>
    </submittedName>
</protein>
<gene>
    <name evidence="1" type="ORF">OM075_25490</name>
</gene>
<proteinExistence type="predicted"/>